<evidence type="ECO:0000313" key="3">
    <source>
        <dbReference type="Proteomes" id="UP001268036"/>
    </source>
</evidence>
<dbReference type="AlphaFoldDB" id="A0AAJ2BM12"/>
<protein>
    <submittedName>
        <fullName evidence="2">Uncharacterized protein</fullName>
    </submittedName>
</protein>
<dbReference type="Proteomes" id="UP001268036">
    <property type="component" value="Unassembled WGS sequence"/>
</dbReference>
<accession>A0AAJ2BM12</accession>
<name>A0AAJ2BM12_9PSED</name>
<reference evidence="2" key="1">
    <citation type="submission" date="2023-08" db="EMBL/GenBank/DDBJ databases">
        <title>Functional and genomic diversity of the sorghum phyllosphere microbiome.</title>
        <authorList>
            <person name="Shade A."/>
        </authorList>
    </citation>
    <scope>NUCLEOTIDE SEQUENCE</scope>
    <source>
        <strain evidence="2">SORGH_AS_0201</strain>
    </source>
</reference>
<sequence>MLQHPGQHAGGGGLAMGPGHCQYPAALQHMLGQPLWAGDIGQTFVQHVFHRRIAARQGVADHHQVRRGVELRRVVALGQLDALGFQLGAHGRIDVGIGAGHAMAGFLGQHRERPHEGAADTEDVDVHDRRAPLQN</sequence>
<proteinExistence type="predicted"/>
<evidence type="ECO:0000313" key="2">
    <source>
        <dbReference type="EMBL" id="MDR6234962.1"/>
    </source>
</evidence>
<evidence type="ECO:0000256" key="1">
    <source>
        <dbReference type="SAM" id="MobiDB-lite"/>
    </source>
</evidence>
<comment type="caution">
    <text evidence="2">The sequence shown here is derived from an EMBL/GenBank/DDBJ whole genome shotgun (WGS) entry which is preliminary data.</text>
</comment>
<dbReference type="EMBL" id="JAVJAF010000001">
    <property type="protein sequence ID" value="MDR6234962.1"/>
    <property type="molecule type" value="Genomic_DNA"/>
</dbReference>
<gene>
    <name evidence="2" type="ORF">QE440_002703</name>
</gene>
<feature type="region of interest" description="Disordered" evidence="1">
    <location>
        <begin position="112"/>
        <end position="135"/>
    </location>
</feature>
<organism evidence="2 3">
    <name type="scientific">Pseudomonas oryzihabitans</name>
    <dbReference type="NCBI Taxonomy" id="47885"/>
    <lineage>
        <taxon>Bacteria</taxon>
        <taxon>Pseudomonadati</taxon>
        <taxon>Pseudomonadota</taxon>
        <taxon>Gammaproteobacteria</taxon>
        <taxon>Pseudomonadales</taxon>
        <taxon>Pseudomonadaceae</taxon>
        <taxon>Pseudomonas</taxon>
    </lineage>
</organism>